<accession>A0ABZ2LSX6</accession>
<keyword evidence="2" id="KW-0808">Transferase</keyword>
<protein>
    <submittedName>
        <fullName evidence="2">ThiF family adenylyltransferase</fullName>
    </submittedName>
</protein>
<name>A0ABZ2LSX6_9BACT</name>
<evidence type="ECO:0000313" key="3">
    <source>
        <dbReference type="Proteomes" id="UP001370348"/>
    </source>
</evidence>
<dbReference type="InterPro" id="IPR035985">
    <property type="entry name" value="Ubiquitin-activating_enz"/>
</dbReference>
<evidence type="ECO:0000259" key="1">
    <source>
        <dbReference type="Pfam" id="PF00899"/>
    </source>
</evidence>
<dbReference type="EMBL" id="CP089984">
    <property type="protein sequence ID" value="WXB13435.1"/>
    <property type="molecule type" value="Genomic_DNA"/>
</dbReference>
<reference evidence="2 3" key="1">
    <citation type="submission" date="2021-12" db="EMBL/GenBank/DDBJ databases">
        <title>Discovery of the Pendulisporaceae a myxobacterial family with distinct sporulation behavior and unique specialized metabolism.</title>
        <authorList>
            <person name="Garcia R."/>
            <person name="Popoff A."/>
            <person name="Bader C.D."/>
            <person name="Loehr J."/>
            <person name="Walesch S."/>
            <person name="Walt C."/>
            <person name="Boldt J."/>
            <person name="Bunk B."/>
            <person name="Haeckl F.J.F.P.J."/>
            <person name="Gunesch A.P."/>
            <person name="Birkelbach J."/>
            <person name="Nuebel U."/>
            <person name="Pietschmann T."/>
            <person name="Bach T."/>
            <person name="Mueller R."/>
        </authorList>
    </citation>
    <scope>NUCLEOTIDE SEQUENCE [LARGE SCALE GENOMIC DNA]</scope>
    <source>
        <strain evidence="2 3">MSr11954</strain>
    </source>
</reference>
<dbReference type="InterPro" id="IPR000594">
    <property type="entry name" value="ThiF_NAD_FAD-bd"/>
</dbReference>
<feature type="domain" description="THIF-type NAD/FAD binding fold" evidence="1">
    <location>
        <begin position="11"/>
        <end position="261"/>
    </location>
</feature>
<dbReference type="Pfam" id="PF00899">
    <property type="entry name" value="ThiF"/>
    <property type="match status" value="1"/>
</dbReference>
<dbReference type="RefSeq" id="WP_394823045.1">
    <property type="nucleotide sequence ID" value="NZ_CP089984.1"/>
</dbReference>
<dbReference type="Proteomes" id="UP001370348">
    <property type="component" value="Chromosome"/>
</dbReference>
<dbReference type="PANTHER" id="PTHR43267:SF1">
    <property type="entry name" value="TRNA THREONYLCARBAMOYLADENOSINE DEHYDRATASE"/>
    <property type="match status" value="1"/>
</dbReference>
<dbReference type="InterPro" id="IPR045886">
    <property type="entry name" value="ThiF/MoeB/HesA"/>
</dbReference>
<dbReference type="SUPFAM" id="SSF69572">
    <property type="entry name" value="Activating enzymes of the ubiquitin-like proteins"/>
    <property type="match status" value="1"/>
</dbReference>
<keyword evidence="2" id="KW-0548">Nucleotidyltransferase</keyword>
<gene>
    <name evidence="2" type="ORF">LZC94_37025</name>
</gene>
<dbReference type="Gene3D" id="3.40.50.720">
    <property type="entry name" value="NAD(P)-binding Rossmann-like Domain"/>
    <property type="match status" value="1"/>
</dbReference>
<organism evidence="2 3">
    <name type="scientific">Pendulispora albinea</name>
    <dbReference type="NCBI Taxonomy" id="2741071"/>
    <lineage>
        <taxon>Bacteria</taxon>
        <taxon>Pseudomonadati</taxon>
        <taxon>Myxococcota</taxon>
        <taxon>Myxococcia</taxon>
        <taxon>Myxococcales</taxon>
        <taxon>Sorangiineae</taxon>
        <taxon>Pendulisporaceae</taxon>
        <taxon>Pendulispora</taxon>
    </lineage>
</organism>
<dbReference type="PANTHER" id="PTHR43267">
    <property type="entry name" value="TRNA THREONYLCARBAMOYLADENOSINE DEHYDRATASE"/>
    <property type="match status" value="1"/>
</dbReference>
<dbReference type="GO" id="GO:0016779">
    <property type="term" value="F:nucleotidyltransferase activity"/>
    <property type="evidence" value="ECO:0007669"/>
    <property type="project" value="UniProtKB-KW"/>
</dbReference>
<dbReference type="CDD" id="cd01483">
    <property type="entry name" value="E1_enzyme_family"/>
    <property type="match status" value="1"/>
</dbReference>
<sequence length="278" mass="30830">MSFDYDTAFGRNVGMVTREDMGRLRSFRIGIAGQGGVGGHYLIALTRMGFEKFTIMDGDTFDTSNLNRQVGATTETMGRPKVEVMREMALAINPRVDVRTIRKMFSKETSGPFFEGIDFAINSIDYFSAAVYEALHDGARNRGLYSITGSPFGFSTSVTMFGPESPSFVECFGIRPEDDDVTRLGKFWNAVTPARLPHAYLPNEWLTATRPMNTNLIPAVNVCVYLATAMVCTEVLVTLLKKRPPTLAPNVIQIDLLTRALAVTPVHTQYAIHPARDR</sequence>
<evidence type="ECO:0000313" key="2">
    <source>
        <dbReference type="EMBL" id="WXB13435.1"/>
    </source>
</evidence>
<proteinExistence type="predicted"/>
<keyword evidence="3" id="KW-1185">Reference proteome</keyword>